<keyword evidence="8" id="KW-1185">Reference proteome</keyword>
<organism evidence="7 8">
    <name type="scientific">Aspergillus pseudocaelatus</name>
    <dbReference type="NCBI Taxonomy" id="1825620"/>
    <lineage>
        <taxon>Eukaryota</taxon>
        <taxon>Fungi</taxon>
        <taxon>Dikarya</taxon>
        <taxon>Ascomycota</taxon>
        <taxon>Pezizomycotina</taxon>
        <taxon>Eurotiomycetes</taxon>
        <taxon>Eurotiomycetidae</taxon>
        <taxon>Eurotiales</taxon>
        <taxon>Aspergillaceae</taxon>
        <taxon>Aspergillus</taxon>
        <taxon>Aspergillus subgen. Circumdati</taxon>
    </lineage>
</organism>
<dbReference type="PANTHER" id="PTHR43303:SF4">
    <property type="entry name" value="NADPH DEHYDROGENASE C23G7.10C-RELATED"/>
    <property type="match status" value="1"/>
</dbReference>
<keyword evidence="3" id="KW-0288">FMN</keyword>
<accession>A0ABQ6WV93</accession>
<evidence type="ECO:0000256" key="2">
    <source>
        <dbReference type="ARBA" id="ARBA00022630"/>
    </source>
</evidence>
<dbReference type="Gene3D" id="3.20.20.70">
    <property type="entry name" value="Aldolase class I"/>
    <property type="match status" value="2"/>
</dbReference>
<dbReference type="Pfam" id="PF00724">
    <property type="entry name" value="Oxidored_FMN"/>
    <property type="match status" value="2"/>
</dbReference>
<protein>
    <recommendedName>
        <fullName evidence="6">NADH:flavin oxidoreductase/NADH oxidase N-terminal domain-containing protein</fullName>
    </recommendedName>
</protein>
<feature type="domain" description="NADH:flavin oxidoreductase/NADH oxidase N-terminal" evidence="6">
    <location>
        <begin position="147"/>
        <end position="306"/>
    </location>
</feature>
<gene>
    <name evidence="7" type="ORF">BDV36DRAFT_292692</name>
</gene>
<dbReference type="SUPFAM" id="SSF51395">
    <property type="entry name" value="FMN-linked oxidoreductases"/>
    <property type="match status" value="1"/>
</dbReference>
<evidence type="ECO:0000259" key="6">
    <source>
        <dbReference type="Pfam" id="PF00724"/>
    </source>
</evidence>
<comment type="cofactor">
    <cofactor evidence="1">
        <name>FMN</name>
        <dbReference type="ChEBI" id="CHEBI:58210"/>
    </cofactor>
</comment>
<dbReference type="EMBL" id="ML735704">
    <property type="protein sequence ID" value="KAE8421017.1"/>
    <property type="molecule type" value="Genomic_DNA"/>
</dbReference>
<evidence type="ECO:0000313" key="8">
    <source>
        <dbReference type="Proteomes" id="UP000325395"/>
    </source>
</evidence>
<keyword evidence="2" id="KW-0285">Flavoprotein</keyword>
<evidence type="ECO:0000256" key="4">
    <source>
        <dbReference type="ARBA" id="ARBA00022857"/>
    </source>
</evidence>
<keyword evidence="4" id="KW-0521">NADP</keyword>
<dbReference type="InterPro" id="IPR001155">
    <property type="entry name" value="OxRdtase_FMN_N"/>
</dbReference>
<feature type="domain" description="NADH:flavin oxidoreductase/NADH oxidase N-terminal" evidence="6">
    <location>
        <begin position="40"/>
        <end position="146"/>
    </location>
</feature>
<proteinExistence type="predicted"/>
<dbReference type="InterPro" id="IPR044152">
    <property type="entry name" value="YqjM-like"/>
</dbReference>
<evidence type="ECO:0000256" key="5">
    <source>
        <dbReference type="ARBA" id="ARBA00023002"/>
    </source>
</evidence>
<evidence type="ECO:0000256" key="1">
    <source>
        <dbReference type="ARBA" id="ARBA00001917"/>
    </source>
</evidence>
<dbReference type="PANTHER" id="PTHR43303">
    <property type="entry name" value="NADPH DEHYDROGENASE C23G7.10C-RELATED"/>
    <property type="match status" value="1"/>
</dbReference>
<keyword evidence="5" id="KW-0560">Oxidoreductase</keyword>
<reference evidence="7 8" key="1">
    <citation type="submission" date="2019-04" db="EMBL/GenBank/DDBJ databases">
        <authorList>
            <consortium name="DOE Joint Genome Institute"/>
            <person name="Mondo S."/>
            <person name="Kjaerbolling I."/>
            <person name="Vesth T."/>
            <person name="Frisvad J.C."/>
            <person name="Nybo J.L."/>
            <person name="Theobald S."/>
            <person name="Kildgaard S."/>
            <person name="Isbrandt T."/>
            <person name="Kuo A."/>
            <person name="Sato A."/>
            <person name="Lyhne E.K."/>
            <person name="Kogle M.E."/>
            <person name="Wiebenga A."/>
            <person name="Kun R.S."/>
            <person name="Lubbers R.J."/>
            <person name="Makela M.R."/>
            <person name="Barry K."/>
            <person name="Chovatia M."/>
            <person name="Clum A."/>
            <person name="Daum C."/>
            <person name="Haridas S."/>
            <person name="He G."/>
            <person name="LaButti K."/>
            <person name="Lipzen A."/>
            <person name="Riley R."/>
            <person name="Salamov A."/>
            <person name="Simmons B.A."/>
            <person name="Magnuson J.K."/>
            <person name="Henrissat B."/>
            <person name="Mortensen U.H."/>
            <person name="Larsen T.O."/>
            <person name="Devries R.P."/>
            <person name="Grigoriev I.V."/>
            <person name="Machida M."/>
            <person name="Baker S.E."/>
            <person name="Andersen M.R."/>
            <person name="Cantor M.N."/>
            <person name="Hua S.X."/>
        </authorList>
    </citation>
    <scope>NUCLEOTIDE SEQUENCE [LARGE SCALE GENOMIC DNA]</scope>
    <source>
        <strain evidence="7 8">CBS 117616</strain>
    </source>
</reference>
<sequence>MTSRSLENRAAPTVNYFTPHQNVPARLAADPQSDGKPVPKLFQKIHIRGVTFSNRIGISALCQYSADDGHMTDWHLAHLGAIAQRGAGFLIVEATAVSPEGRITPQDHGLWKDSQIEPLRRVVDFIHSQNQVVGIQLAHAGRKASMRSDGYGGTFENRIRLTLEIAKLTRASVPDSMPVIIRLPATDWLEESLPHEPSWRLEDAVAFSQVLADTGYIDAIDVCSGGNHSAQKLHVKLHVKPSFQALLAANIKQAVGDRLFFAASGMITTAALAQELVTKQQLDFVLVGRGFLKNPALVWKWAEELQVEIGMANQFRWPFAQRGGVIAILAKALE</sequence>
<name>A0ABQ6WV93_9EURO</name>
<evidence type="ECO:0000313" key="7">
    <source>
        <dbReference type="EMBL" id="KAE8421017.1"/>
    </source>
</evidence>
<evidence type="ECO:0000256" key="3">
    <source>
        <dbReference type="ARBA" id="ARBA00022643"/>
    </source>
</evidence>
<dbReference type="Proteomes" id="UP000325395">
    <property type="component" value="Unassembled WGS sequence"/>
</dbReference>
<dbReference type="InterPro" id="IPR013785">
    <property type="entry name" value="Aldolase_TIM"/>
</dbReference>